<sequence length="325" mass="34165">MFTRMRLVKGATALLYLGPLIAGLCGFGWTMLAPFIAIFVVWLMVLRPEQWPSSPEEWLTGSALLAALAQVLSQIVLVAALFGIGSGLGGLAGIDAVGVNPILPVSISFIAIPLCRMLWDSREAASLGYFLDEEAESAHAENAVGLAATAIIPLLNLPDTAPDAEVTEAVAAVLDVPTAELRLDALTAALAKPDRSHAALRRGLLLWATEPEIVAPGQVPGSMAKAFAIANGDLDLLRLYVPRAMALIAAFPNRATDFPTPAELRAAAAAAPDSDLPAHLQADLRDGLRALARAVAAATGTAAEVDDLPAPREPVPFRQRRTRRA</sequence>
<accession>A0ABX0G4E7</accession>
<evidence type="ECO:0000313" key="3">
    <source>
        <dbReference type="EMBL" id="NHB75783.1"/>
    </source>
</evidence>
<dbReference type="EMBL" id="JAANHS010000002">
    <property type="protein sequence ID" value="NHB75783.1"/>
    <property type="molecule type" value="Genomic_DNA"/>
</dbReference>
<keyword evidence="2" id="KW-1133">Transmembrane helix</keyword>
<keyword evidence="2" id="KW-0472">Membrane</keyword>
<dbReference type="RefSeq" id="WP_207623641.1">
    <property type="nucleotide sequence ID" value="NZ_JAANHS010000002.1"/>
</dbReference>
<organism evidence="3 4">
    <name type="scientific">Rhodobacter calidifons</name>
    <dbReference type="NCBI Taxonomy" id="2715277"/>
    <lineage>
        <taxon>Bacteria</taxon>
        <taxon>Pseudomonadati</taxon>
        <taxon>Pseudomonadota</taxon>
        <taxon>Alphaproteobacteria</taxon>
        <taxon>Rhodobacterales</taxon>
        <taxon>Rhodobacter group</taxon>
        <taxon>Rhodobacter</taxon>
    </lineage>
</organism>
<dbReference type="Proteomes" id="UP001515660">
    <property type="component" value="Unassembled WGS sequence"/>
</dbReference>
<name>A0ABX0G4E7_9RHOB</name>
<evidence type="ECO:0000313" key="4">
    <source>
        <dbReference type="Proteomes" id="UP001515660"/>
    </source>
</evidence>
<feature type="transmembrane region" description="Helical" evidence="2">
    <location>
        <begin position="58"/>
        <end position="82"/>
    </location>
</feature>
<keyword evidence="2" id="KW-0812">Transmembrane</keyword>
<comment type="caution">
    <text evidence="3">The sequence shown here is derived from an EMBL/GenBank/DDBJ whole genome shotgun (WGS) entry which is preliminary data.</text>
</comment>
<proteinExistence type="predicted"/>
<evidence type="ECO:0000256" key="1">
    <source>
        <dbReference type="SAM" id="MobiDB-lite"/>
    </source>
</evidence>
<protein>
    <submittedName>
        <fullName evidence="3">Uncharacterized protein</fullName>
    </submittedName>
</protein>
<reference evidence="3 4" key="1">
    <citation type="journal article" date="2022" name="Microorganisms">
        <title>Genome Sequence and Characterization of a Xanthorhodopsin-Containing, Aerobic Anoxygenic Phototrophic Rhodobacter Species, Isolated from Mesophilic Conditions at Yellowstone National Park.</title>
        <authorList>
            <person name="Kyndt J.A."/>
            <person name="Robertson S."/>
            <person name="Shoffstall I.B."/>
            <person name="Ramaley R.F."/>
            <person name="Meyer T.E."/>
        </authorList>
    </citation>
    <scope>NUCLEOTIDE SEQUENCE [LARGE SCALE GENOMIC DNA]</scope>
    <source>
        <strain evidence="3 4">M37P</strain>
    </source>
</reference>
<feature type="transmembrane region" description="Helical" evidence="2">
    <location>
        <begin position="20"/>
        <end position="46"/>
    </location>
</feature>
<feature type="region of interest" description="Disordered" evidence="1">
    <location>
        <begin position="300"/>
        <end position="325"/>
    </location>
</feature>
<evidence type="ECO:0000256" key="2">
    <source>
        <dbReference type="SAM" id="Phobius"/>
    </source>
</evidence>
<keyword evidence="4" id="KW-1185">Reference proteome</keyword>
<gene>
    <name evidence="3" type="ORF">G8O29_03375</name>
</gene>